<dbReference type="GO" id="GO:0006260">
    <property type="term" value="P:DNA replication"/>
    <property type="evidence" value="ECO:0007669"/>
    <property type="project" value="UniProtKB-KW"/>
</dbReference>
<name>A0A8B6EZ54_MYTGA</name>
<reference evidence="10" key="1">
    <citation type="submission" date="2018-11" db="EMBL/GenBank/DDBJ databases">
        <authorList>
            <person name="Alioto T."/>
            <person name="Alioto T."/>
        </authorList>
    </citation>
    <scope>NUCLEOTIDE SEQUENCE</scope>
</reference>
<gene>
    <name evidence="10" type="ORF">MGAL_10B054673</name>
</gene>
<dbReference type="OrthoDB" id="6143337at2759"/>
<dbReference type="PANTHER" id="PTHR33568:SF3">
    <property type="entry name" value="DNA-DIRECTED DNA POLYMERASE"/>
    <property type="match status" value="1"/>
</dbReference>
<dbReference type="InterPro" id="IPR004868">
    <property type="entry name" value="DNA-dir_DNA_pol_B_mt/vir"/>
</dbReference>
<comment type="similarity">
    <text evidence="1">Belongs to the DNA polymerase type-B family.</text>
</comment>
<evidence type="ECO:0000259" key="9">
    <source>
        <dbReference type="Pfam" id="PF03175"/>
    </source>
</evidence>
<evidence type="ECO:0000256" key="6">
    <source>
        <dbReference type="ARBA" id="ARBA00022932"/>
    </source>
</evidence>
<evidence type="ECO:0000256" key="4">
    <source>
        <dbReference type="ARBA" id="ARBA00022695"/>
    </source>
</evidence>
<dbReference type="EC" id="2.7.7.7" evidence="2"/>
<evidence type="ECO:0000256" key="8">
    <source>
        <dbReference type="ARBA" id="ARBA00049244"/>
    </source>
</evidence>
<comment type="caution">
    <text evidence="10">The sequence shown here is derived from an EMBL/GenBank/DDBJ whole genome shotgun (WGS) entry which is preliminary data.</text>
</comment>
<dbReference type="Proteomes" id="UP000596742">
    <property type="component" value="Unassembled WGS sequence"/>
</dbReference>
<dbReference type="Pfam" id="PF03175">
    <property type="entry name" value="DNA_pol_B_2"/>
    <property type="match status" value="1"/>
</dbReference>
<evidence type="ECO:0000256" key="3">
    <source>
        <dbReference type="ARBA" id="ARBA00022679"/>
    </source>
</evidence>
<keyword evidence="11" id="KW-1185">Reference proteome</keyword>
<dbReference type="EMBL" id="UYJE01005860">
    <property type="protein sequence ID" value="VDI41048.1"/>
    <property type="molecule type" value="Genomic_DNA"/>
</dbReference>
<organism evidence="10 11">
    <name type="scientific">Mytilus galloprovincialis</name>
    <name type="common">Mediterranean mussel</name>
    <dbReference type="NCBI Taxonomy" id="29158"/>
    <lineage>
        <taxon>Eukaryota</taxon>
        <taxon>Metazoa</taxon>
        <taxon>Spiralia</taxon>
        <taxon>Lophotrochozoa</taxon>
        <taxon>Mollusca</taxon>
        <taxon>Bivalvia</taxon>
        <taxon>Autobranchia</taxon>
        <taxon>Pteriomorphia</taxon>
        <taxon>Mytilida</taxon>
        <taxon>Mytiloidea</taxon>
        <taxon>Mytilidae</taxon>
        <taxon>Mytilinae</taxon>
        <taxon>Mytilus</taxon>
    </lineage>
</organism>
<sequence length="211" mass="25005">MLKQRRISELLTNVDEKTAENVLPDSRRKGFLPHFFNKIENQNYIGEYPAPQDYDMNSMNVEDRHDFLKWYKEKKSKGAISDFAKEIEACCRVDVTILRKACLKFRELILTQTNYEVDAFDSVTIASMCMTIFRTCFLQEEHRVHLVTNTDLALRTRWVNGHGEVWYFDRWLSQKDLLNTHNHVVECKKHQGNEIVRVKKSLGWHTYLSDK</sequence>
<keyword evidence="5" id="KW-0235">DNA replication</keyword>
<evidence type="ECO:0000256" key="1">
    <source>
        <dbReference type="ARBA" id="ARBA00005755"/>
    </source>
</evidence>
<keyword evidence="6" id="KW-0239">DNA-directed DNA polymerase</keyword>
<feature type="domain" description="DNA-directed DNA polymerase family B mitochondria/virus" evidence="9">
    <location>
        <begin position="28"/>
        <end position="149"/>
    </location>
</feature>
<dbReference type="AlphaFoldDB" id="A0A8B6EZ54"/>
<protein>
    <recommendedName>
        <fullName evidence="2">DNA-directed DNA polymerase</fullName>
        <ecNumber evidence="2">2.7.7.7</ecNumber>
    </recommendedName>
</protein>
<evidence type="ECO:0000313" key="11">
    <source>
        <dbReference type="Proteomes" id="UP000596742"/>
    </source>
</evidence>
<evidence type="ECO:0000256" key="2">
    <source>
        <dbReference type="ARBA" id="ARBA00012417"/>
    </source>
</evidence>
<keyword evidence="7" id="KW-0238">DNA-binding</keyword>
<dbReference type="GO" id="GO:0003677">
    <property type="term" value="F:DNA binding"/>
    <property type="evidence" value="ECO:0007669"/>
    <property type="project" value="UniProtKB-KW"/>
</dbReference>
<dbReference type="PANTHER" id="PTHR33568">
    <property type="entry name" value="DNA POLYMERASE"/>
    <property type="match status" value="1"/>
</dbReference>
<comment type="catalytic activity">
    <reaction evidence="8">
        <text>DNA(n) + a 2'-deoxyribonucleoside 5'-triphosphate = DNA(n+1) + diphosphate</text>
        <dbReference type="Rhea" id="RHEA:22508"/>
        <dbReference type="Rhea" id="RHEA-COMP:17339"/>
        <dbReference type="Rhea" id="RHEA-COMP:17340"/>
        <dbReference type="ChEBI" id="CHEBI:33019"/>
        <dbReference type="ChEBI" id="CHEBI:61560"/>
        <dbReference type="ChEBI" id="CHEBI:173112"/>
        <dbReference type="EC" id="2.7.7.7"/>
    </reaction>
</comment>
<keyword evidence="4" id="KW-0548">Nucleotidyltransferase</keyword>
<dbReference type="GO" id="GO:0003887">
    <property type="term" value="F:DNA-directed DNA polymerase activity"/>
    <property type="evidence" value="ECO:0007669"/>
    <property type="project" value="UniProtKB-KW"/>
</dbReference>
<evidence type="ECO:0000256" key="7">
    <source>
        <dbReference type="ARBA" id="ARBA00023125"/>
    </source>
</evidence>
<dbReference type="GO" id="GO:0000166">
    <property type="term" value="F:nucleotide binding"/>
    <property type="evidence" value="ECO:0007669"/>
    <property type="project" value="InterPro"/>
</dbReference>
<keyword evidence="3" id="KW-0808">Transferase</keyword>
<evidence type="ECO:0000256" key="5">
    <source>
        <dbReference type="ARBA" id="ARBA00022705"/>
    </source>
</evidence>
<accession>A0A8B6EZ54</accession>
<proteinExistence type="inferred from homology"/>
<evidence type="ECO:0000313" key="10">
    <source>
        <dbReference type="EMBL" id="VDI41048.1"/>
    </source>
</evidence>